<dbReference type="AlphaFoldDB" id="A0A941CP16"/>
<keyword evidence="1" id="KW-0129">CBS domain</keyword>
<accession>A0A941CP16</accession>
<proteinExistence type="predicted"/>
<protein>
    <submittedName>
        <fullName evidence="3">CBS domain-containing protein</fullName>
    </submittedName>
</protein>
<evidence type="ECO:0000259" key="2">
    <source>
        <dbReference type="PROSITE" id="PS51371"/>
    </source>
</evidence>
<dbReference type="SUPFAM" id="SSF54631">
    <property type="entry name" value="CBS-domain pair"/>
    <property type="match status" value="1"/>
</dbReference>
<feature type="domain" description="CBS" evidence="2">
    <location>
        <begin position="110"/>
        <end position="168"/>
    </location>
</feature>
<keyword evidence="4" id="KW-1185">Reference proteome</keyword>
<evidence type="ECO:0000256" key="1">
    <source>
        <dbReference type="PROSITE-ProRule" id="PRU00703"/>
    </source>
</evidence>
<dbReference type="InterPro" id="IPR046342">
    <property type="entry name" value="CBS_dom_sf"/>
</dbReference>
<reference evidence="3" key="1">
    <citation type="submission" date="2021-04" db="EMBL/GenBank/DDBJ databases">
        <title>Proteiniclasticum sedimins sp. nov., an obligate anaerobic bacterium isolated from anaerobic sludge.</title>
        <authorList>
            <person name="Liu J."/>
        </authorList>
    </citation>
    <scope>NUCLEOTIDE SEQUENCE</scope>
    <source>
        <strain evidence="3">BAD-10</strain>
    </source>
</reference>
<dbReference type="Pfam" id="PF00571">
    <property type="entry name" value="CBS"/>
    <property type="match status" value="1"/>
</dbReference>
<gene>
    <name evidence="3" type="ORF">KCG48_07850</name>
</gene>
<dbReference type="EMBL" id="JAGSCS010000009">
    <property type="protein sequence ID" value="MBR0576256.1"/>
    <property type="molecule type" value="Genomic_DNA"/>
</dbReference>
<evidence type="ECO:0000313" key="3">
    <source>
        <dbReference type="EMBL" id="MBR0576256.1"/>
    </source>
</evidence>
<dbReference type="RefSeq" id="WP_211801103.1">
    <property type="nucleotide sequence ID" value="NZ_JAGSCS010000009.1"/>
</dbReference>
<sequence>MEYQGAKEFIAIYNDLDKVMEEKLRGQEGLRNGSYAERVESLYRKGKLSEGERALLRSYGELRNAIVHEYGTHGRRQALIIAQPLETEVEKFKALAQRVANPPLALTLPMTVKLKEMFTIGLSAKVDQVMAVMLEKGYSYVPILEKQVLAGVFSQDTIFTYLAERKEIRLREDMVMGSFGELLPLDAHRTERFEFLPRTATAMDVVQRFRADHGEDKRLELIFFTESGKSTEAVLGMTTLWDLANYPTLA</sequence>
<dbReference type="Gene3D" id="3.10.580.10">
    <property type="entry name" value="CBS-domain"/>
    <property type="match status" value="1"/>
</dbReference>
<evidence type="ECO:0000313" key="4">
    <source>
        <dbReference type="Proteomes" id="UP000675379"/>
    </source>
</evidence>
<dbReference type="InterPro" id="IPR000644">
    <property type="entry name" value="CBS_dom"/>
</dbReference>
<dbReference type="PROSITE" id="PS51371">
    <property type="entry name" value="CBS"/>
    <property type="match status" value="1"/>
</dbReference>
<organism evidence="3 4">
    <name type="scientific">Proteiniclasticum sediminis</name>
    <dbReference type="NCBI Taxonomy" id="2804028"/>
    <lineage>
        <taxon>Bacteria</taxon>
        <taxon>Bacillati</taxon>
        <taxon>Bacillota</taxon>
        <taxon>Clostridia</taxon>
        <taxon>Eubacteriales</taxon>
        <taxon>Clostridiaceae</taxon>
        <taxon>Proteiniclasticum</taxon>
    </lineage>
</organism>
<dbReference type="Proteomes" id="UP000675379">
    <property type="component" value="Unassembled WGS sequence"/>
</dbReference>
<comment type="caution">
    <text evidence="3">The sequence shown here is derived from an EMBL/GenBank/DDBJ whole genome shotgun (WGS) entry which is preliminary data.</text>
</comment>
<name>A0A941CP16_9CLOT</name>